<keyword evidence="1" id="KW-0812">Transmembrane</keyword>
<dbReference type="RefSeq" id="WP_099018535.1">
    <property type="nucleotide sequence ID" value="NZ_NIHB01000001.1"/>
</dbReference>
<keyword evidence="1" id="KW-1133">Transmembrane helix</keyword>
<keyword evidence="1" id="KW-0472">Membrane</keyword>
<dbReference type="Proteomes" id="UP000295724">
    <property type="component" value="Unassembled WGS sequence"/>
</dbReference>
<feature type="transmembrane region" description="Helical" evidence="1">
    <location>
        <begin position="127"/>
        <end position="146"/>
    </location>
</feature>
<evidence type="ECO:0000313" key="3">
    <source>
        <dbReference type="Proteomes" id="UP000295724"/>
    </source>
</evidence>
<proteinExistence type="predicted"/>
<organism evidence="2 3">
    <name type="scientific">Marinicella litoralis</name>
    <dbReference type="NCBI Taxonomy" id="644220"/>
    <lineage>
        <taxon>Bacteria</taxon>
        <taxon>Pseudomonadati</taxon>
        <taxon>Pseudomonadota</taxon>
        <taxon>Gammaproteobacteria</taxon>
        <taxon>Lysobacterales</taxon>
        <taxon>Marinicellaceae</taxon>
        <taxon>Marinicella</taxon>
    </lineage>
</organism>
<name>A0A4R6XRR5_9GAMM</name>
<feature type="transmembrane region" description="Helical" evidence="1">
    <location>
        <begin position="89"/>
        <end position="107"/>
    </location>
</feature>
<dbReference type="EMBL" id="SNZB01000003">
    <property type="protein sequence ID" value="TDR20704.1"/>
    <property type="molecule type" value="Genomic_DNA"/>
</dbReference>
<protein>
    <submittedName>
        <fullName evidence="2">Uncharacterized protein</fullName>
    </submittedName>
</protein>
<accession>A0A4R6XRR5</accession>
<feature type="transmembrane region" description="Helical" evidence="1">
    <location>
        <begin position="12"/>
        <end position="28"/>
    </location>
</feature>
<comment type="caution">
    <text evidence="2">The sequence shown here is derived from an EMBL/GenBank/DDBJ whole genome shotgun (WGS) entry which is preliminary data.</text>
</comment>
<reference evidence="2 3" key="1">
    <citation type="submission" date="2019-03" db="EMBL/GenBank/DDBJ databases">
        <title>Genomic Encyclopedia of Type Strains, Phase IV (KMG-IV): sequencing the most valuable type-strain genomes for metagenomic binning, comparative biology and taxonomic classification.</title>
        <authorList>
            <person name="Goeker M."/>
        </authorList>
    </citation>
    <scope>NUCLEOTIDE SEQUENCE [LARGE SCALE GENOMIC DNA]</scope>
    <source>
        <strain evidence="2 3">DSM 25488</strain>
    </source>
</reference>
<evidence type="ECO:0000313" key="2">
    <source>
        <dbReference type="EMBL" id="TDR20704.1"/>
    </source>
</evidence>
<evidence type="ECO:0000256" key="1">
    <source>
        <dbReference type="SAM" id="Phobius"/>
    </source>
</evidence>
<keyword evidence="3" id="KW-1185">Reference proteome</keyword>
<feature type="transmembrane region" description="Helical" evidence="1">
    <location>
        <begin position="48"/>
        <end position="69"/>
    </location>
</feature>
<sequence>MKKNIVSPSIQIGLITALITLLLIALLTDYSYANNDALIKHVFDEIYLLNYMLIMATSALVLTLLAFVLTAQLDGSKTNIPLVQRAKRVLFVGLFILIVLSLLYFSMHQPINILETWVKTIYWTQSVFLSSLIGGLAVLIYILTLSNDQAKK</sequence>
<gene>
    <name evidence="2" type="ORF">C8D91_1682</name>
</gene>
<dbReference type="AlphaFoldDB" id="A0A4R6XRR5"/>